<accession>A0AAN9F0R5</accession>
<feature type="domain" description="GST N-terminal" evidence="5">
    <location>
        <begin position="2"/>
        <end position="81"/>
    </location>
</feature>
<protein>
    <recommendedName>
        <fullName evidence="1">glutathione transferase</fullName>
        <ecNumber evidence="1">2.5.1.18</ecNumber>
    </recommendedName>
</protein>
<dbReference type="InterPro" id="IPR036282">
    <property type="entry name" value="Glutathione-S-Trfase_C_sf"/>
</dbReference>
<evidence type="ECO:0000256" key="2">
    <source>
        <dbReference type="ARBA" id="ARBA00022679"/>
    </source>
</evidence>
<dbReference type="FunFam" id="1.20.1050.10:FF:000012">
    <property type="entry name" value="Tau class glutathione S-transferase"/>
    <property type="match status" value="1"/>
</dbReference>
<dbReference type="PANTHER" id="PTHR11260:SF716">
    <property type="entry name" value="GLUTATHIONE TRANSFERASE"/>
    <property type="match status" value="1"/>
</dbReference>
<dbReference type="FunFam" id="3.40.30.10:FF:000014">
    <property type="entry name" value="Tau class glutathione S-transferase"/>
    <property type="match status" value="1"/>
</dbReference>
<dbReference type="InterPro" id="IPR045073">
    <property type="entry name" value="Omega/Tau-like"/>
</dbReference>
<dbReference type="GO" id="GO:0006749">
    <property type="term" value="P:glutathione metabolic process"/>
    <property type="evidence" value="ECO:0007669"/>
    <property type="project" value="InterPro"/>
</dbReference>
<comment type="catalytic activity">
    <reaction evidence="3">
        <text>RX + glutathione = an S-substituted glutathione + a halide anion + H(+)</text>
        <dbReference type="Rhea" id="RHEA:16437"/>
        <dbReference type="ChEBI" id="CHEBI:15378"/>
        <dbReference type="ChEBI" id="CHEBI:16042"/>
        <dbReference type="ChEBI" id="CHEBI:17792"/>
        <dbReference type="ChEBI" id="CHEBI:57925"/>
        <dbReference type="ChEBI" id="CHEBI:90779"/>
        <dbReference type="EC" id="2.5.1.18"/>
    </reaction>
</comment>
<dbReference type="SUPFAM" id="SSF47616">
    <property type="entry name" value="GST C-terminal domain-like"/>
    <property type="match status" value="1"/>
</dbReference>
<dbReference type="CDD" id="cd03058">
    <property type="entry name" value="GST_N_Tau"/>
    <property type="match status" value="1"/>
</dbReference>
<evidence type="ECO:0000313" key="7">
    <source>
        <dbReference type="EMBL" id="KAK7267494.1"/>
    </source>
</evidence>
<dbReference type="PROSITE" id="PS50405">
    <property type="entry name" value="GST_CTER"/>
    <property type="match status" value="1"/>
</dbReference>
<dbReference type="PROSITE" id="PS50404">
    <property type="entry name" value="GST_NTER"/>
    <property type="match status" value="1"/>
</dbReference>
<dbReference type="SFLD" id="SFLDG01152">
    <property type="entry name" value="Main.3:_Omega-_and_Tau-like"/>
    <property type="match status" value="1"/>
</dbReference>
<evidence type="ECO:0000259" key="5">
    <source>
        <dbReference type="PROSITE" id="PS50404"/>
    </source>
</evidence>
<dbReference type="AlphaFoldDB" id="A0AAN9F0R5"/>
<sequence>MEEVKLLGAWPSAFVYRIKWCLELKGVKYEYVEEDLAHKSDLLLKYNPIYKKVPVLVHNGKPISESNVILEYIEETWPHTPLLPPDPYERALVRFWINFAEEKSIPFMSFFVSVGEELEKAIKEVREVLKILEETIGDKKYFGGDDIGLLDINLGWIAVIFGAMEEVVGVKVLDINDFPRLFTWIQNFREHPAIKANFPNQQEVFSYYKQKREIIIASKTS</sequence>
<dbReference type="Gene3D" id="3.40.30.10">
    <property type="entry name" value="Glutaredoxin"/>
    <property type="match status" value="1"/>
</dbReference>
<dbReference type="InterPro" id="IPR040079">
    <property type="entry name" value="Glutathione_S-Trfase"/>
</dbReference>
<dbReference type="GO" id="GO:0005737">
    <property type="term" value="C:cytoplasm"/>
    <property type="evidence" value="ECO:0007669"/>
    <property type="project" value="TreeGrafter"/>
</dbReference>
<comment type="caution">
    <text evidence="7">The sequence shown here is derived from an EMBL/GenBank/DDBJ whole genome shotgun (WGS) entry which is preliminary data.</text>
</comment>
<dbReference type="Pfam" id="PF00043">
    <property type="entry name" value="GST_C"/>
    <property type="match status" value="1"/>
</dbReference>
<comment type="similarity">
    <text evidence="4">Belongs to the GST superfamily.</text>
</comment>
<dbReference type="InterPro" id="IPR004045">
    <property type="entry name" value="Glutathione_S-Trfase_N"/>
</dbReference>
<evidence type="ECO:0000259" key="6">
    <source>
        <dbReference type="PROSITE" id="PS50405"/>
    </source>
</evidence>
<organism evidence="7 8">
    <name type="scientific">Crotalaria pallida</name>
    <name type="common">Smooth rattlebox</name>
    <name type="synonym">Crotalaria striata</name>
    <dbReference type="NCBI Taxonomy" id="3830"/>
    <lineage>
        <taxon>Eukaryota</taxon>
        <taxon>Viridiplantae</taxon>
        <taxon>Streptophyta</taxon>
        <taxon>Embryophyta</taxon>
        <taxon>Tracheophyta</taxon>
        <taxon>Spermatophyta</taxon>
        <taxon>Magnoliopsida</taxon>
        <taxon>eudicotyledons</taxon>
        <taxon>Gunneridae</taxon>
        <taxon>Pentapetalae</taxon>
        <taxon>rosids</taxon>
        <taxon>fabids</taxon>
        <taxon>Fabales</taxon>
        <taxon>Fabaceae</taxon>
        <taxon>Papilionoideae</taxon>
        <taxon>50 kb inversion clade</taxon>
        <taxon>genistoids sensu lato</taxon>
        <taxon>core genistoids</taxon>
        <taxon>Crotalarieae</taxon>
        <taxon>Crotalaria</taxon>
    </lineage>
</organism>
<dbReference type="SFLD" id="SFLDS00019">
    <property type="entry name" value="Glutathione_Transferase_(cytos"/>
    <property type="match status" value="1"/>
</dbReference>
<gene>
    <name evidence="7" type="ORF">RIF29_20168</name>
</gene>
<name>A0AAN9F0R5_CROPI</name>
<dbReference type="SUPFAM" id="SSF52833">
    <property type="entry name" value="Thioredoxin-like"/>
    <property type="match status" value="1"/>
</dbReference>
<dbReference type="InterPro" id="IPR004046">
    <property type="entry name" value="GST_C"/>
</dbReference>
<dbReference type="EMBL" id="JAYWIO010000004">
    <property type="protein sequence ID" value="KAK7267494.1"/>
    <property type="molecule type" value="Genomic_DNA"/>
</dbReference>
<feature type="domain" description="GST C-terminal" evidence="6">
    <location>
        <begin position="86"/>
        <end position="206"/>
    </location>
</feature>
<dbReference type="SFLD" id="SFLDG00358">
    <property type="entry name" value="Main_(cytGST)"/>
    <property type="match status" value="1"/>
</dbReference>
<evidence type="ECO:0000313" key="8">
    <source>
        <dbReference type="Proteomes" id="UP001372338"/>
    </source>
</evidence>
<dbReference type="Gene3D" id="1.20.1050.10">
    <property type="match status" value="1"/>
</dbReference>
<dbReference type="InterPro" id="IPR045074">
    <property type="entry name" value="GST_C_Tau"/>
</dbReference>
<dbReference type="Pfam" id="PF02798">
    <property type="entry name" value="GST_N"/>
    <property type="match status" value="1"/>
</dbReference>
<evidence type="ECO:0000256" key="4">
    <source>
        <dbReference type="RuleBase" id="RU003494"/>
    </source>
</evidence>
<keyword evidence="8" id="KW-1185">Reference proteome</keyword>
<dbReference type="InterPro" id="IPR036249">
    <property type="entry name" value="Thioredoxin-like_sf"/>
</dbReference>
<dbReference type="CDD" id="cd03185">
    <property type="entry name" value="GST_C_Tau"/>
    <property type="match status" value="1"/>
</dbReference>
<dbReference type="Proteomes" id="UP001372338">
    <property type="component" value="Unassembled WGS sequence"/>
</dbReference>
<dbReference type="GO" id="GO:0004364">
    <property type="term" value="F:glutathione transferase activity"/>
    <property type="evidence" value="ECO:0007669"/>
    <property type="project" value="UniProtKB-EC"/>
</dbReference>
<dbReference type="PANTHER" id="PTHR11260">
    <property type="entry name" value="GLUTATHIONE S-TRANSFERASE, GST, SUPERFAMILY, GST DOMAIN CONTAINING"/>
    <property type="match status" value="1"/>
</dbReference>
<evidence type="ECO:0000256" key="3">
    <source>
        <dbReference type="ARBA" id="ARBA00047960"/>
    </source>
</evidence>
<keyword evidence="2" id="KW-0808">Transferase</keyword>
<evidence type="ECO:0000256" key="1">
    <source>
        <dbReference type="ARBA" id="ARBA00012452"/>
    </source>
</evidence>
<dbReference type="EC" id="2.5.1.18" evidence="1"/>
<dbReference type="InterPro" id="IPR010987">
    <property type="entry name" value="Glutathione-S-Trfase_C-like"/>
</dbReference>
<reference evidence="7 8" key="1">
    <citation type="submission" date="2024-01" db="EMBL/GenBank/DDBJ databases">
        <title>The genomes of 5 underutilized Papilionoideae crops provide insights into root nodulation and disease resistanc.</title>
        <authorList>
            <person name="Yuan L."/>
        </authorList>
    </citation>
    <scope>NUCLEOTIDE SEQUENCE [LARGE SCALE GENOMIC DNA]</scope>
    <source>
        <strain evidence="7">ZHUSHIDOU_FW_LH</strain>
        <tissue evidence="7">Leaf</tissue>
    </source>
</reference>
<proteinExistence type="inferred from homology"/>